<dbReference type="Gene3D" id="3.40.50.1010">
    <property type="entry name" value="5'-nuclease"/>
    <property type="match status" value="1"/>
</dbReference>
<dbReference type="GO" id="GO:0008270">
    <property type="term" value="F:zinc ion binding"/>
    <property type="evidence" value="ECO:0007669"/>
    <property type="project" value="UniProtKB-KW"/>
</dbReference>
<keyword evidence="4 7" id="KW-0863">Zinc-finger</keyword>
<dbReference type="CDD" id="cd16454">
    <property type="entry name" value="RING-H2_PA-TM-RING"/>
    <property type="match status" value="1"/>
</dbReference>
<feature type="region of interest" description="Disordered" evidence="8">
    <location>
        <begin position="139"/>
        <end position="181"/>
    </location>
</feature>
<dbReference type="PANTHER" id="PTHR12814:SF2">
    <property type="entry name" value="RNA-BINDING PROTEIN NOB1"/>
    <property type="match status" value="1"/>
</dbReference>
<evidence type="ECO:0000256" key="1">
    <source>
        <dbReference type="ARBA" id="ARBA00005858"/>
    </source>
</evidence>
<dbReference type="GO" id="GO:0030490">
    <property type="term" value="P:maturation of SSU-rRNA"/>
    <property type="evidence" value="ECO:0007669"/>
    <property type="project" value="TreeGrafter"/>
</dbReference>
<dbReference type="GO" id="GO:0031981">
    <property type="term" value="C:nuclear lumen"/>
    <property type="evidence" value="ECO:0007669"/>
    <property type="project" value="UniProtKB-ARBA"/>
</dbReference>
<gene>
    <name evidence="10" type="ORF">ANCCAN_01627</name>
</gene>
<dbReference type="GO" id="GO:0016787">
    <property type="term" value="F:hydrolase activity"/>
    <property type="evidence" value="ECO:0007669"/>
    <property type="project" value="UniProtKB-KW"/>
</dbReference>
<evidence type="ECO:0000313" key="10">
    <source>
        <dbReference type="EMBL" id="RCN52195.1"/>
    </source>
</evidence>
<dbReference type="GO" id="GO:0004521">
    <property type="term" value="F:RNA endonuclease activity"/>
    <property type="evidence" value="ECO:0007669"/>
    <property type="project" value="TreeGrafter"/>
</dbReference>
<evidence type="ECO:0000256" key="6">
    <source>
        <dbReference type="ARBA" id="ARBA00022833"/>
    </source>
</evidence>
<comment type="caution">
    <text evidence="10">The sequence shown here is derived from an EMBL/GenBank/DDBJ whole genome shotgun (WGS) entry which is preliminary data.</text>
</comment>
<sequence length="551" mass="60725">MTESCSDSPKQSEKPVKHLVLDTGAIIANVNLHEIAEHYYAPPDIVAELKSRRSKITFDILPFDVELREPSAAALKKVVEASKKTGDFVSLSLADIKVIALTYDLHCEFNARANASVNQAPESETSMASVLEEIRLNTEQNGAVDESASNTEESSVDKKSAPSRNNLPEGFCEASDSDDDEGWITEDNLGKALKKMGALECAVSVNEDGEQVLHINWERLANKRGLKHSLAAPKGGKHAVNEKLFEDQRMPQNRMAKVRADPFGESPFAVHDVTSRFCANLQMSSVYYCHQCRNQVPLRNTDMICGVCGGEFLEQMTAPPPRPPPRVVHHHPTGRNVLSSIMGMFNTLSQGPPPTSSRNANEPGNENATNTRPQGPQSMTFSLDQAMQMHPILSQVLATLGNPNMQVRIHIGDDGDGTMHGPFGDYVWGESGMDRIVTQLLNQMDGNTRPVGLTEQQINRLPIIKVSKEHVEKDTQCTTCFEDFKLGELVVELQCHHIFHCQCVVPWLQQRPSCPICRQEVVASQFPDPAPGAPTVSSLEAKHDLIEPELD</sequence>
<feature type="region of interest" description="Disordered" evidence="8">
    <location>
        <begin position="346"/>
        <end position="376"/>
    </location>
</feature>
<evidence type="ECO:0000256" key="3">
    <source>
        <dbReference type="ARBA" id="ARBA00022723"/>
    </source>
</evidence>
<dbReference type="FunFam" id="3.40.50.1010:FF:000020">
    <property type="entry name" value="20S-pre-rRNA D-site endonuclease NOB1"/>
    <property type="match status" value="1"/>
</dbReference>
<evidence type="ECO:0000256" key="7">
    <source>
        <dbReference type="PROSITE-ProRule" id="PRU00175"/>
    </source>
</evidence>
<dbReference type="Pfam" id="PF13639">
    <property type="entry name" value="zf-RING_2"/>
    <property type="match status" value="1"/>
</dbReference>
<keyword evidence="3" id="KW-0479">Metal-binding</keyword>
<accession>A0A368HAC9</accession>
<keyword evidence="2" id="KW-0540">Nuclease</keyword>
<dbReference type="SUPFAM" id="SSF57850">
    <property type="entry name" value="RING/U-box"/>
    <property type="match status" value="1"/>
</dbReference>
<feature type="compositionally biased region" description="Polar residues" evidence="8">
    <location>
        <begin position="139"/>
        <end position="153"/>
    </location>
</feature>
<keyword evidence="5" id="KW-0378">Hydrolase</keyword>
<dbReference type="AlphaFoldDB" id="A0A368HAC9"/>
<keyword evidence="6" id="KW-0862">Zinc</keyword>
<evidence type="ECO:0000256" key="5">
    <source>
        <dbReference type="ARBA" id="ARBA00022801"/>
    </source>
</evidence>
<keyword evidence="11" id="KW-1185">Reference proteome</keyword>
<dbReference type="EMBL" id="JOJR01000008">
    <property type="protein sequence ID" value="RCN52195.1"/>
    <property type="molecule type" value="Genomic_DNA"/>
</dbReference>
<dbReference type="Proteomes" id="UP000252519">
    <property type="component" value="Unassembled WGS sequence"/>
</dbReference>
<evidence type="ECO:0000313" key="11">
    <source>
        <dbReference type="Proteomes" id="UP000252519"/>
    </source>
</evidence>
<name>A0A368HAC9_ANCCA</name>
<evidence type="ECO:0000256" key="8">
    <source>
        <dbReference type="SAM" id="MobiDB-lite"/>
    </source>
</evidence>
<evidence type="ECO:0000256" key="2">
    <source>
        <dbReference type="ARBA" id="ARBA00022722"/>
    </source>
</evidence>
<dbReference type="InterPro" id="IPR033411">
    <property type="entry name" value="Ribonuclease_PIN"/>
</dbReference>
<reference evidence="10 11" key="1">
    <citation type="submission" date="2014-10" db="EMBL/GenBank/DDBJ databases">
        <title>Draft genome of the hookworm Ancylostoma caninum.</title>
        <authorList>
            <person name="Mitreva M."/>
        </authorList>
    </citation>
    <scope>NUCLEOTIDE SEQUENCE [LARGE SCALE GENOMIC DNA]</scope>
    <source>
        <strain evidence="10 11">Baltimore</strain>
    </source>
</reference>
<evidence type="ECO:0000259" key="9">
    <source>
        <dbReference type="PROSITE" id="PS50089"/>
    </source>
</evidence>
<dbReference type="SMART" id="SM00184">
    <property type="entry name" value="RING"/>
    <property type="match status" value="1"/>
</dbReference>
<dbReference type="InterPro" id="IPR039907">
    <property type="entry name" value="NOB1"/>
</dbReference>
<dbReference type="GO" id="GO:0005737">
    <property type="term" value="C:cytoplasm"/>
    <property type="evidence" value="ECO:0007669"/>
    <property type="project" value="UniProtKB-ARBA"/>
</dbReference>
<dbReference type="Gene3D" id="3.30.40.10">
    <property type="entry name" value="Zinc/RING finger domain, C3HC4 (zinc finger)"/>
    <property type="match status" value="1"/>
</dbReference>
<organism evidence="10 11">
    <name type="scientific">Ancylostoma caninum</name>
    <name type="common">Dog hookworm</name>
    <dbReference type="NCBI Taxonomy" id="29170"/>
    <lineage>
        <taxon>Eukaryota</taxon>
        <taxon>Metazoa</taxon>
        <taxon>Ecdysozoa</taxon>
        <taxon>Nematoda</taxon>
        <taxon>Chromadorea</taxon>
        <taxon>Rhabditida</taxon>
        <taxon>Rhabditina</taxon>
        <taxon>Rhabditomorpha</taxon>
        <taxon>Strongyloidea</taxon>
        <taxon>Ancylostomatidae</taxon>
        <taxon>Ancylostomatinae</taxon>
        <taxon>Ancylostoma</taxon>
    </lineage>
</organism>
<dbReference type="InterPro" id="IPR013083">
    <property type="entry name" value="Znf_RING/FYVE/PHD"/>
</dbReference>
<feature type="domain" description="RING-type" evidence="9">
    <location>
        <begin position="477"/>
        <end position="518"/>
    </location>
</feature>
<dbReference type="STRING" id="29170.A0A368HAC9"/>
<protein>
    <submittedName>
        <fullName evidence="10">Zinc finger, C3HC4 type</fullName>
    </submittedName>
</protein>
<dbReference type="OrthoDB" id="446759at2759"/>
<dbReference type="GO" id="GO:0030688">
    <property type="term" value="C:preribosome, small subunit precursor"/>
    <property type="evidence" value="ECO:0007669"/>
    <property type="project" value="TreeGrafter"/>
</dbReference>
<dbReference type="CDD" id="cd09876">
    <property type="entry name" value="PIN_Nob1-like"/>
    <property type="match status" value="1"/>
</dbReference>
<proteinExistence type="inferred from homology"/>
<dbReference type="PANTHER" id="PTHR12814">
    <property type="entry name" value="RNA-BINDING PROTEIN NOB1"/>
    <property type="match status" value="1"/>
</dbReference>
<dbReference type="InterPro" id="IPR001841">
    <property type="entry name" value="Znf_RING"/>
</dbReference>
<dbReference type="PROSITE" id="PS50089">
    <property type="entry name" value="ZF_RING_2"/>
    <property type="match status" value="1"/>
</dbReference>
<evidence type="ECO:0000256" key="4">
    <source>
        <dbReference type="ARBA" id="ARBA00022771"/>
    </source>
</evidence>
<dbReference type="Pfam" id="PF17146">
    <property type="entry name" value="PIN_6"/>
    <property type="match status" value="1"/>
</dbReference>
<comment type="similarity">
    <text evidence="1">Belongs to the NOB1 family.</text>
</comment>